<evidence type="ECO:0000256" key="4">
    <source>
        <dbReference type="ARBA" id="ARBA00022980"/>
    </source>
</evidence>
<proteinExistence type="inferred from homology"/>
<feature type="compositionally biased region" description="Basic and acidic residues" evidence="9">
    <location>
        <begin position="55"/>
        <end position="78"/>
    </location>
</feature>
<dbReference type="PANTHER" id="PTHR13231:SF3">
    <property type="entry name" value="SMALL RIBOSOMAL SUBUNIT PROTEIN MS31"/>
    <property type="match status" value="1"/>
</dbReference>
<accession>A0A8T2K6D8</accession>
<keyword evidence="3" id="KW-0809">Transit peptide</keyword>
<dbReference type="GO" id="GO:0005763">
    <property type="term" value="C:mitochondrial small ribosomal subunit"/>
    <property type="evidence" value="ECO:0007669"/>
    <property type="project" value="InterPro"/>
</dbReference>
<keyword evidence="4" id="KW-0689">Ribosomal protein</keyword>
<dbReference type="InterPro" id="IPR026299">
    <property type="entry name" value="MRP-S31"/>
</dbReference>
<keyword evidence="11" id="KW-1185">Reference proteome</keyword>
<protein>
    <recommendedName>
        <fullName evidence="7">Small ribosomal subunit protein mS31</fullName>
    </recommendedName>
    <alternativeName>
        <fullName evidence="8">28S ribosomal protein S31, mitochondrial</fullName>
    </alternativeName>
</protein>
<name>A0A8T2K6D8_9PIPI</name>
<dbReference type="Pfam" id="PF15433">
    <property type="entry name" value="MRP-S31"/>
    <property type="match status" value="1"/>
</dbReference>
<gene>
    <name evidence="10" type="ORF">GDO86_004537</name>
</gene>
<comment type="caution">
    <text evidence="10">The sequence shown here is derived from an EMBL/GenBank/DDBJ whole genome shotgun (WGS) entry which is preliminary data.</text>
</comment>
<organism evidence="10 11">
    <name type="scientific">Hymenochirus boettgeri</name>
    <name type="common">Congo dwarf clawed frog</name>
    <dbReference type="NCBI Taxonomy" id="247094"/>
    <lineage>
        <taxon>Eukaryota</taxon>
        <taxon>Metazoa</taxon>
        <taxon>Chordata</taxon>
        <taxon>Craniata</taxon>
        <taxon>Vertebrata</taxon>
        <taxon>Euteleostomi</taxon>
        <taxon>Amphibia</taxon>
        <taxon>Batrachia</taxon>
        <taxon>Anura</taxon>
        <taxon>Pipoidea</taxon>
        <taxon>Pipidae</taxon>
        <taxon>Pipinae</taxon>
        <taxon>Hymenochirus</taxon>
    </lineage>
</organism>
<evidence type="ECO:0000256" key="2">
    <source>
        <dbReference type="ARBA" id="ARBA00011057"/>
    </source>
</evidence>
<evidence type="ECO:0000256" key="8">
    <source>
        <dbReference type="ARBA" id="ARBA00035363"/>
    </source>
</evidence>
<keyword evidence="5" id="KW-0496">Mitochondrion</keyword>
<reference evidence="10" key="1">
    <citation type="thesis" date="2020" institute="ProQuest LLC" country="789 East Eisenhower Parkway, Ann Arbor, MI, USA">
        <title>Comparative Genomics and Chromosome Evolution.</title>
        <authorList>
            <person name="Mudd A.B."/>
        </authorList>
    </citation>
    <scope>NUCLEOTIDE SEQUENCE</scope>
    <source>
        <strain evidence="10">Female2</strain>
        <tissue evidence="10">Blood</tissue>
    </source>
</reference>
<dbReference type="OrthoDB" id="5989925at2759"/>
<evidence type="ECO:0000256" key="7">
    <source>
        <dbReference type="ARBA" id="ARBA00035133"/>
    </source>
</evidence>
<dbReference type="GO" id="GO:0003735">
    <property type="term" value="F:structural constituent of ribosome"/>
    <property type="evidence" value="ECO:0007669"/>
    <property type="project" value="InterPro"/>
</dbReference>
<feature type="region of interest" description="Disordered" evidence="9">
    <location>
        <begin position="51"/>
        <end position="78"/>
    </location>
</feature>
<evidence type="ECO:0000313" key="10">
    <source>
        <dbReference type="EMBL" id="KAG8452779.1"/>
    </source>
</evidence>
<evidence type="ECO:0000256" key="9">
    <source>
        <dbReference type="SAM" id="MobiDB-lite"/>
    </source>
</evidence>
<evidence type="ECO:0000256" key="1">
    <source>
        <dbReference type="ARBA" id="ARBA00004173"/>
    </source>
</evidence>
<sequence>MYRSVLLPICKRGSRALNLLGSEDGAWHGSSRHTYSVQRWFGSCSVLQCKNPKNSSEDTKAGKQETTDQQPKPDERENLLNVIGGMKVEISARRRFQSIKMNRAKEHSAENNENMESASSMFQRAAEESHTENNKPLSLDLMAAVSAVAASVPLNKKQIESELLQQLRKHEQETDVQKKGEKASDFRANSWHSNQIRFDDDGRGYTHDRGVTQELAGTRKQQIITFSSLNSRRGLYTGKRLNIFPVFADHEQPTGTESFPSLWDVELANEIASSAEHPPKNGFEEMIEWTKEGKLWTFPIDNETGLDEEQKVEFHEHIFLDKYLEDFPKHGPIRHFMELVVCGLSKNPYITVKQKQDHIAWFRDYFQQKEDILRECEVYLN</sequence>
<evidence type="ECO:0000256" key="6">
    <source>
        <dbReference type="ARBA" id="ARBA00023274"/>
    </source>
</evidence>
<evidence type="ECO:0000256" key="3">
    <source>
        <dbReference type="ARBA" id="ARBA00022946"/>
    </source>
</evidence>
<comment type="similarity">
    <text evidence="2">Belongs to the mitochondrion-specific ribosomal protein mS31 family.</text>
</comment>
<evidence type="ECO:0000256" key="5">
    <source>
        <dbReference type="ARBA" id="ARBA00023128"/>
    </source>
</evidence>
<dbReference type="PANTHER" id="PTHR13231">
    <property type="entry name" value="MITOCHONDRIAL RIBOSOMAL PROTEIN S31"/>
    <property type="match status" value="1"/>
</dbReference>
<keyword evidence="6" id="KW-0687">Ribonucleoprotein</keyword>
<dbReference type="EMBL" id="JAACNH010000002">
    <property type="protein sequence ID" value="KAG8452779.1"/>
    <property type="molecule type" value="Genomic_DNA"/>
</dbReference>
<evidence type="ECO:0000313" key="11">
    <source>
        <dbReference type="Proteomes" id="UP000812440"/>
    </source>
</evidence>
<dbReference type="Proteomes" id="UP000812440">
    <property type="component" value="Chromosome 2"/>
</dbReference>
<dbReference type="AlphaFoldDB" id="A0A8T2K6D8"/>
<comment type="subcellular location">
    <subcellularLocation>
        <location evidence="1">Mitochondrion</location>
    </subcellularLocation>
</comment>